<keyword evidence="19" id="KW-0408">Iron</keyword>
<dbReference type="CDD" id="cd15480">
    <property type="entry name" value="fMyo2p_CBD"/>
    <property type="match status" value="1"/>
</dbReference>
<proteinExistence type="inferred from homology"/>
<feature type="domain" description="Cytochrome b5 heme-binding" evidence="36">
    <location>
        <begin position="1"/>
        <end position="76"/>
    </location>
</feature>
<evidence type="ECO:0000256" key="18">
    <source>
        <dbReference type="ARBA" id="ARBA00023002"/>
    </source>
</evidence>
<evidence type="ECO:0000256" key="28">
    <source>
        <dbReference type="ARBA" id="ARBA00066458"/>
    </source>
</evidence>
<dbReference type="InterPro" id="IPR000262">
    <property type="entry name" value="FMN-dep_DH"/>
</dbReference>
<evidence type="ECO:0000256" key="20">
    <source>
        <dbReference type="ARBA" id="ARBA00023054"/>
    </source>
</evidence>
<dbReference type="Proteomes" id="UP000825438">
    <property type="component" value="Chromosome II"/>
</dbReference>
<keyword evidence="10" id="KW-0285">Flavoprotein</keyword>
<evidence type="ECO:0000256" key="8">
    <source>
        <dbReference type="ARBA" id="ARBA00022475"/>
    </source>
</evidence>
<dbReference type="InterPro" id="IPR036103">
    <property type="entry name" value="MYSc_Myo5"/>
</dbReference>
<dbReference type="GO" id="GO:0046872">
    <property type="term" value="F:metal ion binding"/>
    <property type="evidence" value="ECO:0007669"/>
    <property type="project" value="UniProtKB-KW"/>
</dbReference>
<dbReference type="Gene3D" id="6.20.240.20">
    <property type="match status" value="1"/>
</dbReference>
<feature type="region of interest" description="Actin-binding" evidence="33">
    <location>
        <begin position="1204"/>
        <end position="1226"/>
    </location>
</feature>
<dbReference type="PROSITE" id="PS51456">
    <property type="entry name" value="MYOSIN_MOTOR"/>
    <property type="match status" value="1"/>
</dbReference>
<evidence type="ECO:0000256" key="31">
    <source>
        <dbReference type="ARBA" id="ARBA00078774"/>
    </source>
</evidence>
<evidence type="ECO:0000256" key="12">
    <source>
        <dbReference type="ARBA" id="ARBA00022679"/>
    </source>
</evidence>
<evidence type="ECO:0000256" key="33">
    <source>
        <dbReference type="PROSITE-ProRule" id="PRU00782"/>
    </source>
</evidence>
<dbReference type="Gene3D" id="3.40.850.10">
    <property type="entry name" value="Kinesin motor domain"/>
    <property type="match status" value="1"/>
</dbReference>
<dbReference type="PANTHER" id="PTHR13140:SF706">
    <property type="entry name" value="DILUTE CLASS UNCONVENTIONAL MYOSIN, ISOFORM C"/>
    <property type="match status" value="1"/>
</dbReference>
<dbReference type="Gene3D" id="1.10.10.820">
    <property type="match status" value="1"/>
</dbReference>
<feature type="compositionally biased region" description="Basic and acidic residues" evidence="35">
    <location>
        <begin position="2096"/>
        <end position="2106"/>
    </location>
</feature>
<dbReference type="GO" id="GO:0000146">
    <property type="term" value="F:microfilament motor activity"/>
    <property type="evidence" value="ECO:0007669"/>
    <property type="project" value="TreeGrafter"/>
</dbReference>
<dbReference type="GO" id="GO:0051015">
    <property type="term" value="F:actin filament binding"/>
    <property type="evidence" value="ECO:0007669"/>
    <property type="project" value="TreeGrafter"/>
</dbReference>
<evidence type="ECO:0000256" key="13">
    <source>
        <dbReference type="ARBA" id="ARBA00022723"/>
    </source>
</evidence>
<keyword evidence="24 33" id="KW-0009">Actin-binding</keyword>
<evidence type="ECO:0000259" key="38">
    <source>
        <dbReference type="PROSITE" id="PS51349"/>
    </source>
</evidence>
<evidence type="ECO:0000313" key="41">
    <source>
        <dbReference type="EMBL" id="QWW23303.1"/>
    </source>
</evidence>
<feature type="coiled-coil region" evidence="34">
    <location>
        <begin position="1545"/>
        <end position="1635"/>
    </location>
</feature>
<keyword evidence="15 33" id="KW-0547">Nucleotide-binding</keyword>
<dbReference type="InterPro" id="IPR037396">
    <property type="entry name" value="FMN_HAD"/>
</dbReference>
<dbReference type="SUPFAM" id="SSF55856">
    <property type="entry name" value="Cytochrome b5-like heme/steroid binding domain"/>
    <property type="match status" value="1"/>
</dbReference>
<evidence type="ECO:0000259" key="36">
    <source>
        <dbReference type="PROSITE" id="PS50255"/>
    </source>
</evidence>
<evidence type="ECO:0000256" key="34">
    <source>
        <dbReference type="SAM" id="Coils"/>
    </source>
</evidence>
<name>A0A8F3AG25_CANAR</name>
<keyword evidence="11" id="KW-0288">FMN</keyword>
<keyword evidence="14" id="KW-0677">Repeat</keyword>
<keyword evidence="13" id="KW-0479">Metal-binding</keyword>
<feature type="domain" description="Myosin motor" evidence="39">
    <location>
        <begin position="629"/>
        <end position="1333"/>
    </location>
</feature>
<protein>
    <recommendedName>
        <fullName evidence="29">L-lactate dehydrogenase (cytochrome)</fullName>
        <ecNumber evidence="28">1.1.2.3</ecNumber>
    </recommendedName>
    <alternativeName>
        <fullName evidence="31">Cytochrome b2</fullName>
    </alternativeName>
    <alternativeName>
        <fullName evidence="30">Flavocytochrome b2</fullName>
    </alternativeName>
    <alternativeName>
        <fullName evidence="32">L-lactate ferricytochrome c oxidoreductase</fullName>
    </alternativeName>
</protein>
<dbReference type="SUPFAM" id="SSF51395">
    <property type="entry name" value="FMN-linked oxidoreductases"/>
    <property type="match status" value="1"/>
</dbReference>
<dbReference type="InterPro" id="IPR046943">
    <property type="entry name" value="Fungal_Myo2/2A_CBD"/>
</dbReference>
<dbReference type="PROSITE" id="PS51844">
    <property type="entry name" value="SH3_LIKE"/>
    <property type="match status" value="1"/>
</dbReference>
<keyword evidence="7" id="KW-0813">Transport</keyword>
<dbReference type="PROSITE" id="PS51349">
    <property type="entry name" value="FMN_HYDROXY_ACID_DH_2"/>
    <property type="match status" value="1"/>
</dbReference>
<dbReference type="GO" id="GO:0012505">
    <property type="term" value="C:endomembrane system"/>
    <property type="evidence" value="ECO:0007669"/>
    <property type="project" value="UniProtKB-SubCell"/>
</dbReference>
<dbReference type="SUPFAM" id="SSF52540">
    <property type="entry name" value="P-loop containing nucleoside triphosphate hydrolases"/>
    <property type="match status" value="2"/>
</dbReference>
<evidence type="ECO:0000259" key="40">
    <source>
        <dbReference type="PROSITE" id="PS51844"/>
    </source>
</evidence>
<dbReference type="PRINTS" id="PR00193">
    <property type="entry name" value="MYOSINHEAVY"/>
</dbReference>
<dbReference type="InterPro" id="IPR002710">
    <property type="entry name" value="Dilute_dom"/>
</dbReference>
<evidence type="ECO:0000256" key="6">
    <source>
        <dbReference type="ARBA" id="ARBA00011881"/>
    </source>
</evidence>
<evidence type="ECO:0000256" key="9">
    <source>
        <dbReference type="ARBA" id="ARBA00022617"/>
    </source>
</evidence>
<organism evidence="41">
    <name type="scientific">Candidozyma auris</name>
    <name type="common">Yeast</name>
    <name type="synonym">Candida auris</name>
    <dbReference type="NCBI Taxonomy" id="498019"/>
    <lineage>
        <taxon>Eukaryota</taxon>
        <taxon>Fungi</taxon>
        <taxon>Dikarya</taxon>
        <taxon>Ascomycota</taxon>
        <taxon>Saccharomycotina</taxon>
        <taxon>Pichiomycetes</taxon>
        <taxon>Metschnikowiaceae</taxon>
        <taxon>Candidozyma</taxon>
    </lineage>
</organism>
<dbReference type="Gene3D" id="1.20.5.190">
    <property type="match status" value="2"/>
</dbReference>
<dbReference type="PROSITE" id="PS00557">
    <property type="entry name" value="FMN_HYDROXY_ACID_DH_1"/>
    <property type="match status" value="1"/>
</dbReference>
<dbReference type="PROSITE" id="PS00191">
    <property type="entry name" value="CYTOCHROME_B5_1"/>
    <property type="match status" value="1"/>
</dbReference>
<dbReference type="GO" id="GO:0016459">
    <property type="term" value="C:myosin complex"/>
    <property type="evidence" value="ECO:0007669"/>
    <property type="project" value="UniProtKB-KW"/>
</dbReference>
<dbReference type="InterPro" id="IPR036400">
    <property type="entry name" value="Cyt_B5-like_heme/steroid_sf"/>
</dbReference>
<dbReference type="SMART" id="SM00242">
    <property type="entry name" value="MYSc"/>
    <property type="match status" value="1"/>
</dbReference>
<comment type="similarity">
    <text evidence="26">In the C-terminal section; belongs to the FMN-dependent alpha-hydroxy acid dehydrogenase family.</text>
</comment>
<dbReference type="GO" id="GO:0005758">
    <property type="term" value="C:mitochondrial intermembrane space"/>
    <property type="evidence" value="ECO:0007669"/>
    <property type="project" value="UniProtKB-SubCell"/>
</dbReference>
<comment type="similarity">
    <text evidence="5 33">Belongs to the TRAFAC class myosin-kinesin ATPase superfamily. Myosin family.</text>
</comment>
<evidence type="ECO:0000256" key="29">
    <source>
        <dbReference type="ARBA" id="ARBA00068515"/>
    </source>
</evidence>
<dbReference type="Pfam" id="PF01843">
    <property type="entry name" value="DIL"/>
    <property type="match status" value="1"/>
</dbReference>
<keyword evidence="20 34" id="KW-0175">Coiled coil</keyword>
<evidence type="ECO:0000256" key="30">
    <source>
        <dbReference type="ARBA" id="ARBA00075949"/>
    </source>
</evidence>
<keyword evidence="21 33" id="KW-0518">Myosin</keyword>
<evidence type="ECO:0000256" key="2">
    <source>
        <dbReference type="ARBA" id="ARBA00001970"/>
    </source>
</evidence>
<dbReference type="PROSITE" id="PS51126">
    <property type="entry name" value="DILUTE"/>
    <property type="match status" value="1"/>
</dbReference>
<evidence type="ECO:0000256" key="23">
    <source>
        <dbReference type="ARBA" id="ARBA00023175"/>
    </source>
</evidence>
<keyword evidence="12" id="KW-0808">Transferase</keyword>
<evidence type="ECO:0000256" key="17">
    <source>
        <dbReference type="ARBA" id="ARBA00022946"/>
    </source>
</evidence>
<evidence type="ECO:0000256" key="11">
    <source>
        <dbReference type="ARBA" id="ARBA00022643"/>
    </source>
</evidence>
<keyword evidence="23 33" id="KW-0505">Motor protein</keyword>
<dbReference type="InterPro" id="IPR036961">
    <property type="entry name" value="Kinesin_motor_dom_sf"/>
</dbReference>
<keyword evidence="22" id="KW-0496">Mitochondrion</keyword>
<feature type="binding site" evidence="33">
    <location>
        <begin position="723"/>
        <end position="730"/>
    </location>
    <ligand>
        <name>ATP</name>
        <dbReference type="ChEBI" id="CHEBI:30616"/>
    </ligand>
</feature>
<dbReference type="GO" id="GO:0005524">
    <property type="term" value="F:ATP binding"/>
    <property type="evidence" value="ECO:0007669"/>
    <property type="project" value="UniProtKB-UniRule"/>
</dbReference>
<dbReference type="SMART" id="SM00015">
    <property type="entry name" value="IQ"/>
    <property type="match status" value="6"/>
</dbReference>
<dbReference type="GO" id="GO:0004460">
    <property type="term" value="F:L-lactate dehydrogenase (cytochrome) activity"/>
    <property type="evidence" value="ECO:0007669"/>
    <property type="project" value="UniProtKB-EC"/>
</dbReference>
<evidence type="ECO:0000256" key="22">
    <source>
        <dbReference type="ARBA" id="ARBA00023128"/>
    </source>
</evidence>
<evidence type="ECO:0000256" key="3">
    <source>
        <dbReference type="ARBA" id="ARBA00004127"/>
    </source>
</evidence>
<comment type="cofactor">
    <cofactor evidence="1">
        <name>FMN</name>
        <dbReference type="ChEBI" id="CHEBI:58210"/>
    </cofactor>
</comment>
<keyword evidence="8" id="KW-0472">Membrane</keyword>
<evidence type="ECO:0000256" key="1">
    <source>
        <dbReference type="ARBA" id="ARBA00001917"/>
    </source>
</evidence>
<feature type="domain" description="FMN hydroxy acid dehydrogenase" evidence="38">
    <location>
        <begin position="180"/>
        <end position="541"/>
    </location>
</feature>
<feature type="domain" description="Myosin N-terminal SH3-like" evidence="40">
    <location>
        <begin position="563"/>
        <end position="617"/>
    </location>
</feature>
<dbReference type="Gene3D" id="3.10.120.10">
    <property type="entry name" value="Cytochrome b5-like heme/steroid binding domain"/>
    <property type="match status" value="1"/>
</dbReference>
<dbReference type="GO" id="GO:0007015">
    <property type="term" value="P:actin filament organization"/>
    <property type="evidence" value="ECO:0007669"/>
    <property type="project" value="TreeGrafter"/>
</dbReference>
<dbReference type="Pfam" id="PF00173">
    <property type="entry name" value="Cyt-b5"/>
    <property type="match status" value="1"/>
</dbReference>
<dbReference type="Gene3D" id="3.20.20.70">
    <property type="entry name" value="Aldolase class I"/>
    <property type="match status" value="1"/>
</dbReference>
<dbReference type="Pfam" id="PF01070">
    <property type="entry name" value="FMN_dh"/>
    <property type="match status" value="1"/>
</dbReference>
<dbReference type="SMART" id="SM01132">
    <property type="entry name" value="DIL"/>
    <property type="match status" value="1"/>
</dbReference>
<keyword evidence="9" id="KW-0349">Heme</keyword>
<dbReference type="GO" id="GO:0016020">
    <property type="term" value="C:membrane"/>
    <property type="evidence" value="ECO:0007669"/>
    <property type="project" value="TreeGrafter"/>
</dbReference>
<evidence type="ECO:0000256" key="26">
    <source>
        <dbReference type="ARBA" id="ARBA00061137"/>
    </source>
</evidence>
<evidence type="ECO:0000256" key="27">
    <source>
        <dbReference type="ARBA" id="ARBA00061589"/>
    </source>
</evidence>
<evidence type="ECO:0000256" key="25">
    <source>
        <dbReference type="ARBA" id="ARBA00052399"/>
    </source>
</evidence>
<evidence type="ECO:0000256" key="4">
    <source>
        <dbReference type="ARBA" id="ARBA00004569"/>
    </source>
</evidence>
<evidence type="ECO:0000256" key="10">
    <source>
        <dbReference type="ARBA" id="ARBA00022630"/>
    </source>
</evidence>
<dbReference type="PANTHER" id="PTHR13140">
    <property type="entry name" value="MYOSIN"/>
    <property type="match status" value="1"/>
</dbReference>
<sequence>MLSYEEVSKHKTKDNCWVIIHGKVYDVTHFLNDHPGGSAIILKYAGRDATKAFDPVHPSDTLTKYLPGEFHLGEVDPTSKKTTITKKERTQMAKSNARDGSSSEIITKERNSNMVDEFDVEYDEQIGKEPTIFEDGETLDTAYRSSQASNIATPLDDLDEDDEPLSEHEKNRRIMEERKPQLGQMYNLHDFEHVARNTMELTAWAYYSSGSDDEIALRNNHLAYQRILFKPKILVDVTNINLSTKMLGCETSVPFYITATALGKLGHPDGEKVLTRAASQHGVIQMIPTLASCSFDEIVDEATPKQSQWFQLYVNSDRDVTKKLVQHAELRGVKGLFITVDAPQLGRREKDMRSKNIQDLSHVQGDDEDADRSQGAARAISSFIDTSLNWNDIAWFRSITKMPILLKGVQRVEDGILALKYGLDGIVISNHGGRQLDSVKPPIEVLAELQSTLRMRKMDKKMEVFIDGGVRRGSDVIKAIALGATGVGIGRPFLYAMSTYGDHGVSKAIQILKDEMVMNMRLLGARSVDELNETFIDTSALDRPFPEDKLFNRIYEPLATPEFVKDRCWYPDKDLGWVGVKVISNKEHEGKFTLVFATETDDKQYTVVTESLSEDSNDLPPLRNPPILEAAEDLTSLSYLNEPAVLHAIKVRYSQLNIYTYSGIVLIATNPFQKVDQLYSQDIVQAYAGRSRGELDPHLFAIAEDAYRCMKRDGANQTIVVSGESGAGKTVSAKYIMRYFATVEEESELESKVGTEHKSDMSDVEKQILATNPITESFGNAKTTRNDNSSRFGKYLEILFDNQTSIIGARIRTFLLERSRLVFQPHGERNYHIFYQMLSGMSAEEKKEFNLTNATEFKYTNQGGDITIPGVDDRADFQTTKESLSLIGIDESKQKEIFKLLAAMLHIGNIEIASTRNDAYLATDEPNVTKACSLLGISASDFSKWCVKKQITTRSEKIVSNLSHKQAIVARDSFAKYIYAALFDWLIDYINGDLCPSNVAERVSSFIGVLDIYGFEHFEKNSFEQFCINYANEKLQQEFNQHVFKLEQEEYVREQIEWSFIEFSDNQPCIDVIENKLGVLSLLDEESRLPSGNDQSWVQKLYQTLDKPPTDNVFKKPRFGQTKFVISHYALDVTYDIDGFIEKNRDTVGEGHLEVLKATNNDLLKEVISVIDKNAAKLETNVSSSRKGISSKKPTLGSIFKTSLIELMKTINSTNVHYIRCIKPNEEKKAWEFDSLMVLSQLRACGVLETIRISCAGYPSRWTYVEFADRYHILLPSHEWLKVMSGNTTQESVSDLCNKILSDNISDPSKFQLGNTKIFFKAGMLAHFEKLRSDKLHKSAVMIQKNLKCVYYRRRYLEIRCSLVLLQTLIRGHCTRTAIQAEKEREAAVTIQTLARASLLRRRVSCAMGSIIALQNAFRAVQSRRIYTRRKDEKAAIIIQSGIRRHLSRKEFVKKRSSVVLIQSHVRRKMARRELLRLREDAKSVSHLKEVSYKLENKVIELTQSLTGKIQDNKALVREINGLKELLGQSNSATETLKSRELEFSKKFNSQNESYQRDIDSLNAELATIKKDYHEAEIRIEELIKEQADLRHQVKQNIEELNQARDALVKRDTIEVDLKSHIESLQTQLSALQSQQSQSNSSRMRNVSNKRHSSAGVWNYSHALDQQQRPVSVIAVSNDESADVDDINDELFRLLRDTRSLHREIVEGLLKGLRIPPSGVAADLTRKEVLFPARIIIIILSDMWRLGLTRESEEFLGEVLAGIQHIVSALKEEEVISNGAFWLSNTHELYSFVSYAQQTIIANDSLSRDMSEEEFDEYLKLVAVVKEDFESLSYNIYNMWMKKMEKDLEKKAVSAVVMSQSLPGFMAPESSPFLAKVFSQGVQYKMDDILSFFNTVYWSMKSYFIEVEVMNAVIIELLRFVDSLCFNDLIMRRNFLSWKRGLQLNYNVTRLEEWCKSHDIQEGSSHLNHLLQAAKLLQLRKNTPEDIDIIYEICFALKPIQIQKLISQYYVAEYETPIAPDVLQAVADKVKMSDGSSDDLFEVVATDGHFDDPFRDVNLRPFSRVEAYVPAWLSLPVIRRIVELVAKNASAQDDPVARFADEEKSSSQEIDFNGEGVSK</sequence>
<dbReference type="GO" id="GO:0016740">
    <property type="term" value="F:transferase activity"/>
    <property type="evidence" value="ECO:0007669"/>
    <property type="project" value="UniProtKB-KW"/>
</dbReference>
<dbReference type="InterPro" id="IPR008259">
    <property type="entry name" value="FMN_hydac_DH_AS"/>
</dbReference>
<dbReference type="FunFam" id="3.20.20.70:FF:000062">
    <property type="entry name" value="Cytochrome b2, mitochondrial, putative"/>
    <property type="match status" value="1"/>
</dbReference>
<dbReference type="PROSITE" id="PS50255">
    <property type="entry name" value="CYTOCHROME_B5_2"/>
    <property type="match status" value="1"/>
</dbReference>
<keyword evidence="8" id="KW-1003">Cell membrane</keyword>
<reference evidence="41" key="1">
    <citation type="submission" date="2021-06" db="EMBL/GenBank/DDBJ databases">
        <title>Candida auris outbreak in lebanese hospital.</title>
        <authorList>
            <person name="Finianos M."/>
        </authorList>
    </citation>
    <scope>NUCLEOTIDE SEQUENCE</scope>
    <source>
        <strain evidence="41">CA7LBN</strain>
    </source>
</reference>
<dbReference type="InterPro" id="IPR027417">
    <property type="entry name" value="P-loop_NTPase"/>
</dbReference>
<dbReference type="InterPro" id="IPR013785">
    <property type="entry name" value="Aldolase_TIM"/>
</dbReference>
<dbReference type="Pfam" id="PF00063">
    <property type="entry name" value="Myosin_head"/>
    <property type="match status" value="1"/>
</dbReference>
<evidence type="ECO:0000259" key="37">
    <source>
        <dbReference type="PROSITE" id="PS51126"/>
    </source>
</evidence>
<dbReference type="EMBL" id="CP076750">
    <property type="protein sequence ID" value="QWW23303.1"/>
    <property type="molecule type" value="Genomic_DNA"/>
</dbReference>
<keyword evidence="17" id="KW-0809">Transit peptide</keyword>
<dbReference type="FunFam" id="1.10.10.820:FF:000001">
    <property type="entry name" value="Myosin heavy chain"/>
    <property type="match status" value="1"/>
</dbReference>
<accession>A0A8F3AG25</accession>
<dbReference type="EC" id="1.1.2.3" evidence="28"/>
<evidence type="ECO:0000259" key="39">
    <source>
        <dbReference type="PROSITE" id="PS51456"/>
    </source>
</evidence>
<evidence type="ECO:0000256" key="21">
    <source>
        <dbReference type="ARBA" id="ARBA00023123"/>
    </source>
</evidence>
<feature type="region of interest" description="Disordered" evidence="35">
    <location>
        <begin position="2096"/>
        <end position="2119"/>
    </location>
</feature>
<dbReference type="SUPFAM" id="SSF50084">
    <property type="entry name" value="Myosin S1 fragment, N-terminal domain"/>
    <property type="match status" value="1"/>
</dbReference>
<comment type="subcellular location">
    <subcellularLocation>
        <location evidence="3">Endomembrane system</location>
        <topology evidence="3">Multi-pass membrane protein</topology>
    </subcellularLocation>
    <subcellularLocation>
        <location evidence="4">Mitochondrion intermembrane space</location>
    </subcellularLocation>
</comment>
<dbReference type="InterPro" id="IPR001199">
    <property type="entry name" value="Cyt_B5-like_heme/steroid-bd"/>
</dbReference>
<dbReference type="InterPro" id="IPR000048">
    <property type="entry name" value="IQ_motif_EF-hand-BS"/>
</dbReference>
<evidence type="ECO:0000256" key="24">
    <source>
        <dbReference type="ARBA" id="ARBA00023203"/>
    </source>
</evidence>
<dbReference type="SMART" id="SM01117">
    <property type="entry name" value="Cyt-b5"/>
    <property type="match status" value="1"/>
</dbReference>
<feature type="domain" description="Dilute" evidence="37">
    <location>
        <begin position="1757"/>
        <end position="2032"/>
    </location>
</feature>
<gene>
    <name evidence="41" type="ORF">CA7LBN_002104</name>
</gene>
<feature type="region of interest" description="Disordered" evidence="35">
    <location>
        <begin position="349"/>
        <end position="371"/>
    </location>
</feature>
<dbReference type="InterPro" id="IPR004009">
    <property type="entry name" value="SH3_Myosin"/>
</dbReference>
<comment type="similarity">
    <text evidence="27">In the N-terminal section; belongs to the cytochrome b5 family.</text>
</comment>
<evidence type="ECO:0000256" key="19">
    <source>
        <dbReference type="ARBA" id="ARBA00023004"/>
    </source>
</evidence>
<comment type="subunit">
    <text evidence="6">Homotetramer.</text>
</comment>
<dbReference type="Pfam" id="PF00612">
    <property type="entry name" value="IQ"/>
    <property type="match status" value="2"/>
</dbReference>
<dbReference type="InterPro" id="IPR037458">
    <property type="entry name" value="L-MDH/L-LDH_FMN-bd"/>
</dbReference>
<dbReference type="FunFam" id="3.10.120.10:FF:000009">
    <property type="entry name" value="Cytochrome b2, mitochondrial, putative"/>
    <property type="match status" value="1"/>
</dbReference>
<evidence type="ECO:0000256" key="16">
    <source>
        <dbReference type="ARBA" id="ARBA00022840"/>
    </source>
</evidence>
<dbReference type="GO" id="GO:0020037">
    <property type="term" value="F:heme binding"/>
    <property type="evidence" value="ECO:0007669"/>
    <property type="project" value="InterPro"/>
</dbReference>
<dbReference type="CDD" id="cd01380">
    <property type="entry name" value="MYSc_Myo5"/>
    <property type="match status" value="1"/>
</dbReference>
<dbReference type="Gene3D" id="1.20.120.720">
    <property type="entry name" value="Myosin VI head, motor domain, U50 subdomain"/>
    <property type="match status" value="1"/>
</dbReference>
<comment type="catalytic activity">
    <reaction evidence="25">
        <text>(S)-lactate + 2 Fe(III)-[cytochrome c] = 2 Fe(II)-[cytochrome c] + pyruvate + 2 H(+)</text>
        <dbReference type="Rhea" id="RHEA:19909"/>
        <dbReference type="Rhea" id="RHEA-COMP:10350"/>
        <dbReference type="Rhea" id="RHEA-COMP:14399"/>
        <dbReference type="ChEBI" id="CHEBI:15361"/>
        <dbReference type="ChEBI" id="CHEBI:15378"/>
        <dbReference type="ChEBI" id="CHEBI:16651"/>
        <dbReference type="ChEBI" id="CHEBI:29033"/>
        <dbReference type="ChEBI" id="CHEBI:29034"/>
        <dbReference type="EC" id="1.1.2.3"/>
    </reaction>
    <physiologicalReaction direction="left-to-right" evidence="25">
        <dbReference type="Rhea" id="RHEA:19910"/>
    </physiologicalReaction>
</comment>
<dbReference type="Gene3D" id="1.20.58.530">
    <property type="match status" value="1"/>
</dbReference>
<dbReference type="InterPro" id="IPR018506">
    <property type="entry name" value="Cyt_B5_heme-BS"/>
</dbReference>
<evidence type="ECO:0000256" key="7">
    <source>
        <dbReference type="ARBA" id="ARBA00022448"/>
    </source>
</evidence>
<dbReference type="CDD" id="cd02922">
    <property type="entry name" value="FCB2_FMN"/>
    <property type="match status" value="1"/>
</dbReference>
<keyword evidence="16 33" id="KW-0067">ATP-binding</keyword>
<evidence type="ECO:0000256" key="32">
    <source>
        <dbReference type="ARBA" id="ARBA00078938"/>
    </source>
</evidence>
<evidence type="ECO:0000256" key="35">
    <source>
        <dbReference type="SAM" id="MobiDB-lite"/>
    </source>
</evidence>
<evidence type="ECO:0000256" key="15">
    <source>
        <dbReference type="ARBA" id="ARBA00022741"/>
    </source>
</evidence>
<comment type="cofactor">
    <cofactor evidence="2">
        <name>heme b</name>
        <dbReference type="ChEBI" id="CHEBI:60344"/>
    </cofactor>
</comment>
<evidence type="ECO:0000256" key="14">
    <source>
        <dbReference type="ARBA" id="ARBA00022737"/>
    </source>
</evidence>
<dbReference type="PROSITE" id="PS50096">
    <property type="entry name" value="IQ"/>
    <property type="match status" value="5"/>
</dbReference>
<keyword evidence="18" id="KW-0560">Oxidoreductase</keyword>
<dbReference type="PRINTS" id="PR00363">
    <property type="entry name" value="CYTOCHROMEB5"/>
</dbReference>
<dbReference type="InterPro" id="IPR001609">
    <property type="entry name" value="Myosin_head_motor_dom-like"/>
</dbReference>
<evidence type="ECO:0000256" key="5">
    <source>
        <dbReference type="ARBA" id="ARBA00008314"/>
    </source>
</evidence>